<dbReference type="InterPro" id="IPR013897">
    <property type="entry name" value="Duc1"/>
</dbReference>
<name>A0A6A6NL19_9PEZI</name>
<evidence type="ECO:0000313" key="4">
    <source>
        <dbReference type="Proteomes" id="UP000799766"/>
    </source>
</evidence>
<feature type="region of interest" description="Disordered" evidence="1">
    <location>
        <begin position="58"/>
        <end position="148"/>
    </location>
</feature>
<feature type="compositionally biased region" description="Low complexity" evidence="1">
    <location>
        <begin position="68"/>
        <end position="83"/>
    </location>
</feature>
<dbReference type="PANTHER" id="PTHR34826">
    <property type="entry name" value="UPF0590 PROTEIN C409.17C"/>
    <property type="match status" value="1"/>
</dbReference>
<dbReference type="AlphaFoldDB" id="A0A6A6NL19"/>
<dbReference type="Proteomes" id="UP000799766">
    <property type="component" value="Unassembled WGS sequence"/>
</dbReference>
<dbReference type="Pfam" id="PF08588">
    <property type="entry name" value="Duc1"/>
    <property type="match status" value="1"/>
</dbReference>
<organism evidence="3 4">
    <name type="scientific">Lineolata rhizophorae</name>
    <dbReference type="NCBI Taxonomy" id="578093"/>
    <lineage>
        <taxon>Eukaryota</taxon>
        <taxon>Fungi</taxon>
        <taxon>Dikarya</taxon>
        <taxon>Ascomycota</taxon>
        <taxon>Pezizomycotina</taxon>
        <taxon>Dothideomycetes</taxon>
        <taxon>Dothideomycetes incertae sedis</taxon>
        <taxon>Lineolatales</taxon>
        <taxon>Lineolataceae</taxon>
        <taxon>Lineolata</taxon>
    </lineage>
</organism>
<keyword evidence="4" id="KW-1185">Reference proteome</keyword>
<evidence type="ECO:0000313" key="3">
    <source>
        <dbReference type="EMBL" id="KAF2452356.1"/>
    </source>
</evidence>
<feature type="region of interest" description="Disordered" evidence="1">
    <location>
        <begin position="14"/>
        <end position="37"/>
    </location>
</feature>
<sequence length="387" mass="42972">MTLKASDYVLHVRGGPSYDPSTHVPIPVNSNTPLRISSPHLDASIHVRIRDYRGVPVPSNCASLSSLGTDSTADTAGTRGDAASSDDDSAPSSAPASAAVSARQSRAGSRAASQSRNASRAASRASVRTTDSTGSYAPPRSSAYFSKKGPRAKDRYSIAFRFRLKRDISGEDLLWGNDFDHPIRDKLPPGFGTAFRIVKWWIDPGIEADPYADEPWMYGPLLSSINTLTVGEKGELSTEEEAGEQEVQFVHEGAQGEEAEEIRRRHEMPDDGDARKKHFLNDQRKRDFVFEEGREFQCDFFNPYLDFNDFALKLPGFTLPILKYFPSKELRKHELRYVLKDRKTGELLFVVIFSLVPVQQMAQYEEEAEERSGSVKGSVDGSVDELD</sequence>
<feature type="region of interest" description="Disordered" evidence="1">
    <location>
        <begin position="366"/>
        <end position="387"/>
    </location>
</feature>
<accession>A0A6A6NL19</accession>
<feature type="compositionally biased region" description="Basic and acidic residues" evidence="1">
    <location>
        <begin position="261"/>
        <end position="274"/>
    </location>
</feature>
<dbReference type="OrthoDB" id="2119945at2759"/>
<proteinExistence type="predicted"/>
<evidence type="ECO:0000256" key="1">
    <source>
        <dbReference type="SAM" id="MobiDB-lite"/>
    </source>
</evidence>
<feature type="domain" description="Domain of unknown function at the cortex 1" evidence="2">
    <location>
        <begin position="123"/>
        <end position="356"/>
    </location>
</feature>
<feature type="compositionally biased region" description="Low complexity" evidence="1">
    <location>
        <begin position="90"/>
        <end position="132"/>
    </location>
</feature>
<evidence type="ECO:0000259" key="2">
    <source>
        <dbReference type="Pfam" id="PF08588"/>
    </source>
</evidence>
<feature type="region of interest" description="Disordered" evidence="1">
    <location>
        <begin position="254"/>
        <end position="274"/>
    </location>
</feature>
<dbReference type="EMBL" id="MU001711">
    <property type="protein sequence ID" value="KAF2452356.1"/>
    <property type="molecule type" value="Genomic_DNA"/>
</dbReference>
<reference evidence="3" key="1">
    <citation type="journal article" date="2020" name="Stud. Mycol.">
        <title>101 Dothideomycetes genomes: a test case for predicting lifestyles and emergence of pathogens.</title>
        <authorList>
            <person name="Haridas S."/>
            <person name="Albert R."/>
            <person name="Binder M."/>
            <person name="Bloem J."/>
            <person name="Labutti K."/>
            <person name="Salamov A."/>
            <person name="Andreopoulos B."/>
            <person name="Baker S."/>
            <person name="Barry K."/>
            <person name="Bills G."/>
            <person name="Bluhm B."/>
            <person name="Cannon C."/>
            <person name="Castanera R."/>
            <person name="Culley D."/>
            <person name="Daum C."/>
            <person name="Ezra D."/>
            <person name="Gonzalez J."/>
            <person name="Henrissat B."/>
            <person name="Kuo A."/>
            <person name="Liang C."/>
            <person name="Lipzen A."/>
            <person name="Lutzoni F."/>
            <person name="Magnuson J."/>
            <person name="Mondo S."/>
            <person name="Nolan M."/>
            <person name="Ohm R."/>
            <person name="Pangilinan J."/>
            <person name="Park H.-J."/>
            <person name="Ramirez L."/>
            <person name="Alfaro M."/>
            <person name="Sun H."/>
            <person name="Tritt A."/>
            <person name="Yoshinaga Y."/>
            <person name="Zwiers L.-H."/>
            <person name="Turgeon B."/>
            <person name="Goodwin S."/>
            <person name="Spatafora J."/>
            <person name="Crous P."/>
            <person name="Grigoriev I."/>
        </authorList>
    </citation>
    <scope>NUCLEOTIDE SEQUENCE</scope>
    <source>
        <strain evidence="3">ATCC 16933</strain>
    </source>
</reference>
<dbReference type="PANTHER" id="PTHR34826:SF2">
    <property type="entry name" value="UPF0590 PROTEIN C409.17C"/>
    <property type="match status" value="1"/>
</dbReference>
<protein>
    <recommendedName>
        <fullName evidence="2">Domain of unknown function at the cortex 1 domain-containing protein</fullName>
    </recommendedName>
</protein>
<gene>
    <name evidence="3" type="ORF">BDY21DRAFT_174425</name>
</gene>